<proteinExistence type="inferred from homology"/>
<keyword evidence="3" id="KW-0175">Coiled coil</keyword>
<keyword evidence="9" id="KW-1185">Reference proteome</keyword>
<keyword evidence="5" id="KW-0966">Cell projection</keyword>
<evidence type="ECO:0000256" key="4">
    <source>
        <dbReference type="ARBA" id="ARBA00023069"/>
    </source>
</evidence>
<gene>
    <name evidence="8" type="ORF">EVEC_LOCUS3439</name>
</gene>
<feature type="domain" description="IFT81 calponin homology" evidence="7">
    <location>
        <begin position="2"/>
        <end position="63"/>
    </location>
</feature>
<protein>
    <submittedName>
        <fullName evidence="10">IFT81_CH domain-containing protein</fullName>
    </submittedName>
</protein>
<dbReference type="GO" id="GO:0042073">
    <property type="term" value="P:intraciliary transport"/>
    <property type="evidence" value="ECO:0007669"/>
    <property type="project" value="InterPro"/>
</dbReference>
<evidence type="ECO:0000313" key="9">
    <source>
        <dbReference type="Proteomes" id="UP000274131"/>
    </source>
</evidence>
<dbReference type="InterPro" id="IPR029600">
    <property type="entry name" value="IFT81"/>
</dbReference>
<dbReference type="Proteomes" id="UP000274131">
    <property type="component" value="Unassembled WGS sequence"/>
</dbReference>
<dbReference type="Gene3D" id="1.10.418.70">
    <property type="entry name" value="Intraflagellar transport protein 81, N-terminal domain"/>
    <property type="match status" value="1"/>
</dbReference>
<accession>A0A0N4V1A8</accession>
<dbReference type="PANTHER" id="PTHR15614">
    <property type="entry name" value="INTRAFLAGELLAR TRANSPORT PROTEIN 81 HOMOLOG"/>
    <property type="match status" value="1"/>
</dbReference>
<dbReference type="GO" id="GO:0015631">
    <property type="term" value="F:tubulin binding"/>
    <property type="evidence" value="ECO:0007669"/>
    <property type="project" value="InterPro"/>
</dbReference>
<evidence type="ECO:0000256" key="6">
    <source>
        <dbReference type="ARBA" id="ARBA00043983"/>
    </source>
</evidence>
<keyword evidence="4" id="KW-0969">Cilium</keyword>
<comment type="similarity">
    <text evidence="6">Belongs to the IFT81 family.</text>
</comment>
<evidence type="ECO:0000313" key="8">
    <source>
        <dbReference type="EMBL" id="VDD88296.1"/>
    </source>
</evidence>
<dbReference type="Pfam" id="PF18383">
    <property type="entry name" value="IFT81_CH"/>
    <property type="match status" value="1"/>
</dbReference>
<evidence type="ECO:0000256" key="5">
    <source>
        <dbReference type="ARBA" id="ARBA00023273"/>
    </source>
</evidence>
<dbReference type="InterPro" id="IPR043016">
    <property type="entry name" value="IFT81_N_sf"/>
</dbReference>
<dbReference type="GO" id="GO:0060271">
    <property type="term" value="P:cilium assembly"/>
    <property type="evidence" value="ECO:0007669"/>
    <property type="project" value="InterPro"/>
</dbReference>
<evidence type="ECO:0000259" key="7">
    <source>
        <dbReference type="Pfam" id="PF18383"/>
    </source>
</evidence>
<reference evidence="10" key="1">
    <citation type="submission" date="2017-02" db="UniProtKB">
        <authorList>
            <consortium name="WormBaseParasite"/>
        </authorList>
    </citation>
    <scope>IDENTIFICATION</scope>
</reference>
<comment type="subcellular location">
    <subcellularLocation>
        <location evidence="1">Cell projection</location>
        <location evidence="1">Cilium</location>
    </subcellularLocation>
</comment>
<organism evidence="10">
    <name type="scientific">Enterobius vermicularis</name>
    <name type="common">Human pinworm</name>
    <dbReference type="NCBI Taxonomy" id="51028"/>
    <lineage>
        <taxon>Eukaryota</taxon>
        <taxon>Metazoa</taxon>
        <taxon>Ecdysozoa</taxon>
        <taxon>Nematoda</taxon>
        <taxon>Chromadorea</taxon>
        <taxon>Rhabditida</taxon>
        <taxon>Spirurina</taxon>
        <taxon>Oxyuridomorpha</taxon>
        <taxon>Oxyuroidea</taxon>
        <taxon>Oxyuridae</taxon>
        <taxon>Enterobius</taxon>
    </lineage>
</organism>
<name>A0A0N4V1A8_ENTVE</name>
<evidence type="ECO:0000256" key="1">
    <source>
        <dbReference type="ARBA" id="ARBA00004138"/>
    </source>
</evidence>
<dbReference type="GO" id="GO:0030992">
    <property type="term" value="C:intraciliary transport particle B"/>
    <property type="evidence" value="ECO:0007669"/>
    <property type="project" value="InterPro"/>
</dbReference>
<reference evidence="8 9" key="2">
    <citation type="submission" date="2018-10" db="EMBL/GenBank/DDBJ databases">
        <authorList>
            <consortium name="Pathogen Informatics"/>
        </authorList>
    </citation>
    <scope>NUCLEOTIDE SEQUENCE [LARGE SCALE GENOMIC DNA]</scope>
</reference>
<dbReference type="AlphaFoldDB" id="A0A0N4V1A8"/>
<dbReference type="InterPro" id="IPR041146">
    <property type="entry name" value="IFT81_CH"/>
</dbReference>
<dbReference type="PANTHER" id="PTHR15614:SF2">
    <property type="entry name" value="INTRAFLAGELLAR TRANSPORT PROTEIN 81 HOMOLOG"/>
    <property type="match status" value="1"/>
</dbReference>
<evidence type="ECO:0000256" key="2">
    <source>
        <dbReference type="ARBA" id="ARBA00022794"/>
    </source>
</evidence>
<evidence type="ECO:0000256" key="3">
    <source>
        <dbReference type="ARBA" id="ARBA00023054"/>
    </source>
</evidence>
<dbReference type="EMBL" id="UXUI01007595">
    <property type="protein sequence ID" value="VDD88296.1"/>
    <property type="molecule type" value="Genomic_DNA"/>
</dbReference>
<evidence type="ECO:0000313" key="10">
    <source>
        <dbReference type="WBParaSite" id="EVEC_0000373101-mRNA-1"/>
    </source>
</evidence>
<dbReference type="WBParaSite" id="EVEC_0000373101-mRNA-1">
    <property type="protein sequence ID" value="EVEC_0000373101-mRNA-1"/>
    <property type="gene ID" value="EVEC_0000373101"/>
</dbReference>
<keyword evidence="2" id="KW-0970">Cilium biogenesis/degradation</keyword>
<sequence length="65" mass="7349">MKLNFINFDSLSSENLLQILSDALCWIGGVPPVEIVQESAEDTALRIFDMLRVLKYKPPANLEQL</sequence>
<dbReference type="OrthoDB" id="276029at2759"/>
<dbReference type="GO" id="GO:0036064">
    <property type="term" value="C:ciliary basal body"/>
    <property type="evidence" value="ECO:0007669"/>
    <property type="project" value="TreeGrafter"/>
</dbReference>